<name>A0A9D1Z552_9FIRM</name>
<protein>
    <submittedName>
        <fullName evidence="2">Uncharacterized protein</fullName>
    </submittedName>
</protein>
<accession>A0A9D1Z552</accession>
<organism evidence="2 3">
    <name type="scientific">Candidatus Intestinimonas merdavium</name>
    <dbReference type="NCBI Taxonomy" id="2838622"/>
    <lineage>
        <taxon>Bacteria</taxon>
        <taxon>Bacillati</taxon>
        <taxon>Bacillota</taxon>
        <taxon>Clostridia</taxon>
        <taxon>Eubacteriales</taxon>
        <taxon>Intestinimonas</taxon>
    </lineage>
</organism>
<feature type="compositionally biased region" description="Basic residues" evidence="1">
    <location>
        <begin position="1"/>
        <end position="11"/>
    </location>
</feature>
<proteinExistence type="predicted"/>
<evidence type="ECO:0000256" key="1">
    <source>
        <dbReference type="SAM" id="MobiDB-lite"/>
    </source>
</evidence>
<feature type="region of interest" description="Disordered" evidence="1">
    <location>
        <begin position="1"/>
        <end position="25"/>
    </location>
</feature>
<dbReference type="EMBL" id="DXCX01000070">
    <property type="protein sequence ID" value="HIY73666.1"/>
    <property type="molecule type" value="Genomic_DNA"/>
</dbReference>
<reference evidence="2" key="2">
    <citation type="submission" date="2021-04" db="EMBL/GenBank/DDBJ databases">
        <authorList>
            <person name="Gilroy R."/>
        </authorList>
    </citation>
    <scope>NUCLEOTIDE SEQUENCE</scope>
    <source>
        <strain evidence="2">CHK33-7979</strain>
    </source>
</reference>
<dbReference type="AlphaFoldDB" id="A0A9D1Z552"/>
<comment type="caution">
    <text evidence="2">The sequence shown here is derived from an EMBL/GenBank/DDBJ whole genome shotgun (WGS) entry which is preliminary data.</text>
</comment>
<gene>
    <name evidence="2" type="ORF">H9826_06815</name>
</gene>
<dbReference type="Proteomes" id="UP000886824">
    <property type="component" value="Unassembled WGS sequence"/>
</dbReference>
<sequence length="74" mass="7907">MGHSTHCKGQRRQPAEAAGAQAAARRAALADTPTRVCRPGQSAGSCPACREALSLLRRQNRLLEELLEAMGVRP</sequence>
<reference evidence="2" key="1">
    <citation type="journal article" date="2021" name="PeerJ">
        <title>Extensive microbial diversity within the chicken gut microbiome revealed by metagenomics and culture.</title>
        <authorList>
            <person name="Gilroy R."/>
            <person name="Ravi A."/>
            <person name="Getino M."/>
            <person name="Pursley I."/>
            <person name="Horton D.L."/>
            <person name="Alikhan N.F."/>
            <person name="Baker D."/>
            <person name="Gharbi K."/>
            <person name="Hall N."/>
            <person name="Watson M."/>
            <person name="Adriaenssens E.M."/>
            <person name="Foster-Nyarko E."/>
            <person name="Jarju S."/>
            <person name="Secka A."/>
            <person name="Antonio M."/>
            <person name="Oren A."/>
            <person name="Chaudhuri R.R."/>
            <person name="La Ragione R."/>
            <person name="Hildebrand F."/>
            <person name="Pallen M.J."/>
        </authorList>
    </citation>
    <scope>NUCLEOTIDE SEQUENCE</scope>
    <source>
        <strain evidence="2">CHK33-7979</strain>
    </source>
</reference>
<evidence type="ECO:0000313" key="2">
    <source>
        <dbReference type="EMBL" id="HIY73666.1"/>
    </source>
</evidence>
<feature type="compositionally biased region" description="Low complexity" evidence="1">
    <location>
        <begin position="15"/>
        <end position="25"/>
    </location>
</feature>
<evidence type="ECO:0000313" key="3">
    <source>
        <dbReference type="Proteomes" id="UP000886824"/>
    </source>
</evidence>